<dbReference type="EMBL" id="SGPK01000036">
    <property type="protein sequence ID" value="THH10453.1"/>
    <property type="molecule type" value="Genomic_DNA"/>
</dbReference>
<proteinExistence type="predicted"/>
<sequence length="102" mass="10527">MFNKVLMSLIALVAANVVVAVPQSTIPTTFCIPDTVLAIPGLSVIVTDIIALVPASVITCTSGTTCTPVTQTIVDEIASLPAIGPLLLEVTEEVPIPFGVRI</sequence>
<keyword evidence="3" id="KW-1185">Reference proteome</keyword>
<name>A0A4V6S1A8_9AGAM</name>
<reference evidence="2 3" key="1">
    <citation type="submission" date="2019-02" db="EMBL/GenBank/DDBJ databases">
        <title>Genome sequencing of the rare red list fungi Phellinidium pouzarii.</title>
        <authorList>
            <person name="Buettner E."/>
            <person name="Kellner H."/>
        </authorList>
    </citation>
    <scope>NUCLEOTIDE SEQUENCE [LARGE SCALE GENOMIC DNA]</scope>
    <source>
        <strain evidence="2 3">DSM 108285</strain>
    </source>
</reference>
<comment type="caution">
    <text evidence="2">The sequence shown here is derived from an EMBL/GenBank/DDBJ whole genome shotgun (WGS) entry which is preliminary data.</text>
</comment>
<dbReference type="Proteomes" id="UP000308199">
    <property type="component" value="Unassembled WGS sequence"/>
</dbReference>
<evidence type="ECO:0000313" key="3">
    <source>
        <dbReference type="Proteomes" id="UP000308199"/>
    </source>
</evidence>
<evidence type="ECO:0008006" key="4">
    <source>
        <dbReference type="Google" id="ProtNLM"/>
    </source>
</evidence>
<accession>A0A4V6S1A8</accession>
<evidence type="ECO:0000313" key="2">
    <source>
        <dbReference type="EMBL" id="THH10453.1"/>
    </source>
</evidence>
<protein>
    <recommendedName>
        <fullName evidence="4">Hydrophobin</fullName>
    </recommendedName>
</protein>
<feature type="signal peptide" evidence="1">
    <location>
        <begin position="1"/>
        <end position="20"/>
    </location>
</feature>
<keyword evidence="1" id="KW-0732">Signal</keyword>
<gene>
    <name evidence="2" type="ORF">EW145_g1327</name>
</gene>
<evidence type="ECO:0000256" key="1">
    <source>
        <dbReference type="SAM" id="SignalP"/>
    </source>
</evidence>
<feature type="chain" id="PRO_5020561646" description="Hydrophobin" evidence="1">
    <location>
        <begin position="21"/>
        <end position="102"/>
    </location>
</feature>
<dbReference type="AlphaFoldDB" id="A0A4V6S1A8"/>
<organism evidence="2 3">
    <name type="scientific">Phellinidium pouzarii</name>
    <dbReference type="NCBI Taxonomy" id="167371"/>
    <lineage>
        <taxon>Eukaryota</taxon>
        <taxon>Fungi</taxon>
        <taxon>Dikarya</taxon>
        <taxon>Basidiomycota</taxon>
        <taxon>Agaricomycotina</taxon>
        <taxon>Agaricomycetes</taxon>
        <taxon>Hymenochaetales</taxon>
        <taxon>Hymenochaetaceae</taxon>
        <taxon>Phellinidium</taxon>
    </lineage>
</organism>